<dbReference type="RefSeq" id="WP_224192912.1">
    <property type="nucleotide sequence ID" value="NZ_JAIRAU010000023.1"/>
</dbReference>
<protein>
    <submittedName>
        <fullName evidence="3">Glutathione S-transferase family protein</fullName>
    </submittedName>
</protein>
<keyword evidence="4" id="KW-1185">Reference proteome</keyword>
<dbReference type="SUPFAM" id="SSF47616">
    <property type="entry name" value="GST C-terminal domain-like"/>
    <property type="match status" value="1"/>
</dbReference>
<feature type="domain" description="GST C-terminal" evidence="2">
    <location>
        <begin position="86"/>
        <end position="200"/>
    </location>
</feature>
<dbReference type="Gene3D" id="1.20.1050.10">
    <property type="match status" value="1"/>
</dbReference>
<dbReference type="CDD" id="cd03046">
    <property type="entry name" value="GST_N_GTT1_like"/>
    <property type="match status" value="1"/>
</dbReference>
<evidence type="ECO:0000259" key="2">
    <source>
        <dbReference type="PROSITE" id="PS50405"/>
    </source>
</evidence>
<organism evidence="3 4">
    <name type="scientific">Nannocystis pusilla</name>
    <dbReference type="NCBI Taxonomy" id="889268"/>
    <lineage>
        <taxon>Bacteria</taxon>
        <taxon>Pseudomonadati</taxon>
        <taxon>Myxococcota</taxon>
        <taxon>Polyangia</taxon>
        <taxon>Nannocystales</taxon>
        <taxon>Nannocystaceae</taxon>
        <taxon>Nannocystis</taxon>
    </lineage>
</organism>
<evidence type="ECO:0000259" key="1">
    <source>
        <dbReference type="PROSITE" id="PS50404"/>
    </source>
</evidence>
<accession>A0ABS7TSD8</accession>
<comment type="caution">
    <text evidence="3">The sequence shown here is derived from an EMBL/GenBank/DDBJ whole genome shotgun (WGS) entry which is preliminary data.</text>
</comment>
<evidence type="ECO:0000313" key="4">
    <source>
        <dbReference type="Proteomes" id="UP001139031"/>
    </source>
</evidence>
<dbReference type="InterPro" id="IPR036249">
    <property type="entry name" value="Thioredoxin-like_sf"/>
</dbReference>
<dbReference type="Pfam" id="PF13410">
    <property type="entry name" value="GST_C_2"/>
    <property type="match status" value="1"/>
</dbReference>
<proteinExistence type="predicted"/>
<sequence>MLRLYYSAMTSAFRCRWALEETGLSHEVIHLSLARAEHKSPEYLKIHPLGSVPALVDGDQVVLESAAICMYVAEKDPERRLVPAEGSISRAHYYQWILFSMTNLDSVVHGPYLRAFPRPPELRSGTATDDERTALRRCLALLDDRLAAGWVLGQQFTTADIILGGLLEWADVCGLLRGADTAARYLARLRERPAFQRAAD</sequence>
<reference evidence="3" key="1">
    <citation type="submission" date="2021-08" db="EMBL/GenBank/DDBJ databases">
        <authorList>
            <person name="Stevens D.C."/>
        </authorList>
    </citation>
    <scope>NUCLEOTIDE SEQUENCE</scope>
    <source>
        <strain evidence="3">DSM 53165</strain>
    </source>
</reference>
<dbReference type="InterPro" id="IPR004045">
    <property type="entry name" value="Glutathione_S-Trfase_N"/>
</dbReference>
<dbReference type="EMBL" id="JAIRAU010000023">
    <property type="protein sequence ID" value="MBZ5711140.1"/>
    <property type="molecule type" value="Genomic_DNA"/>
</dbReference>
<evidence type="ECO:0000313" key="3">
    <source>
        <dbReference type="EMBL" id="MBZ5711140.1"/>
    </source>
</evidence>
<dbReference type="PANTHER" id="PTHR44051:SF21">
    <property type="entry name" value="GLUTATHIONE S-TRANSFERASE FAMILY PROTEIN"/>
    <property type="match status" value="1"/>
</dbReference>
<dbReference type="SFLD" id="SFLDG01150">
    <property type="entry name" value="Main.1:_Beta-like"/>
    <property type="match status" value="1"/>
</dbReference>
<dbReference type="SFLD" id="SFLDS00019">
    <property type="entry name" value="Glutathione_Transferase_(cytos"/>
    <property type="match status" value="1"/>
</dbReference>
<dbReference type="PROSITE" id="PS50404">
    <property type="entry name" value="GST_NTER"/>
    <property type="match status" value="1"/>
</dbReference>
<dbReference type="PROSITE" id="PS50405">
    <property type="entry name" value="GST_CTER"/>
    <property type="match status" value="1"/>
</dbReference>
<dbReference type="Pfam" id="PF02798">
    <property type="entry name" value="GST_N"/>
    <property type="match status" value="1"/>
</dbReference>
<dbReference type="SUPFAM" id="SSF52833">
    <property type="entry name" value="Thioredoxin-like"/>
    <property type="match status" value="1"/>
</dbReference>
<dbReference type="SFLD" id="SFLDG00358">
    <property type="entry name" value="Main_(cytGST)"/>
    <property type="match status" value="1"/>
</dbReference>
<dbReference type="Gene3D" id="3.40.30.10">
    <property type="entry name" value="Glutaredoxin"/>
    <property type="match status" value="1"/>
</dbReference>
<dbReference type="PANTHER" id="PTHR44051">
    <property type="entry name" value="GLUTATHIONE S-TRANSFERASE-RELATED"/>
    <property type="match status" value="1"/>
</dbReference>
<dbReference type="InterPro" id="IPR040079">
    <property type="entry name" value="Glutathione_S-Trfase"/>
</dbReference>
<feature type="domain" description="GST N-terminal" evidence="1">
    <location>
        <begin position="1"/>
        <end position="80"/>
    </location>
</feature>
<dbReference type="Proteomes" id="UP001139031">
    <property type="component" value="Unassembled WGS sequence"/>
</dbReference>
<name>A0ABS7TSD8_9BACT</name>
<dbReference type="InterPro" id="IPR010987">
    <property type="entry name" value="Glutathione-S-Trfase_C-like"/>
</dbReference>
<dbReference type="InterPro" id="IPR036282">
    <property type="entry name" value="Glutathione-S-Trfase_C_sf"/>
</dbReference>
<gene>
    <name evidence="3" type="ORF">K7C98_17985</name>
</gene>